<protein>
    <submittedName>
        <fullName evidence="10">NAD-dependent protein deacetylase sirtuin-1</fullName>
        <ecNumber evidence="10">2.3.1.286</ecNumber>
    </submittedName>
</protein>
<proteinExistence type="predicted"/>
<feature type="region of interest" description="Disordered" evidence="8">
    <location>
        <begin position="207"/>
        <end position="235"/>
    </location>
</feature>
<dbReference type="AlphaFoldDB" id="A0AAD8Y6V2"/>
<keyword evidence="6" id="KW-0520">NAD</keyword>
<dbReference type="SMART" id="SM00291">
    <property type="entry name" value="ZnF_ZZ"/>
    <property type="match status" value="1"/>
</dbReference>
<dbReference type="SUPFAM" id="SSF57850">
    <property type="entry name" value="RING/U-box"/>
    <property type="match status" value="1"/>
</dbReference>
<dbReference type="GO" id="GO:0070403">
    <property type="term" value="F:NAD+ binding"/>
    <property type="evidence" value="ECO:0007669"/>
    <property type="project" value="InterPro"/>
</dbReference>
<dbReference type="InterPro" id="IPR043145">
    <property type="entry name" value="Znf_ZZ_sf"/>
</dbReference>
<dbReference type="Pfam" id="PF02146">
    <property type="entry name" value="SIR2"/>
    <property type="match status" value="1"/>
</dbReference>
<dbReference type="GO" id="GO:0008270">
    <property type="term" value="F:zinc ion binding"/>
    <property type="evidence" value="ECO:0007669"/>
    <property type="project" value="UniProtKB-KW"/>
</dbReference>
<accession>A0AAD8Y6V2</accession>
<feature type="binding site" evidence="7">
    <location>
        <position position="174"/>
    </location>
    <ligand>
        <name>Zn(2+)</name>
        <dbReference type="ChEBI" id="CHEBI:29105"/>
    </ligand>
</feature>
<feature type="binding site" evidence="7">
    <location>
        <position position="194"/>
    </location>
    <ligand>
        <name>Zn(2+)</name>
        <dbReference type="ChEBI" id="CHEBI:29105"/>
    </ligand>
</feature>
<evidence type="ECO:0000256" key="8">
    <source>
        <dbReference type="SAM" id="MobiDB-lite"/>
    </source>
</evidence>
<dbReference type="GO" id="GO:0005634">
    <property type="term" value="C:nucleus"/>
    <property type="evidence" value="ECO:0007669"/>
    <property type="project" value="TreeGrafter"/>
</dbReference>
<evidence type="ECO:0000313" key="11">
    <source>
        <dbReference type="Proteomes" id="UP001224775"/>
    </source>
</evidence>
<comment type="caution">
    <text evidence="10">The sequence shown here is derived from an EMBL/GenBank/DDBJ whole genome shotgun (WGS) entry which is preliminary data.</text>
</comment>
<evidence type="ECO:0000256" key="1">
    <source>
        <dbReference type="ARBA" id="ARBA00001947"/>
    </source>
</evidence>
<keyword evidence="3 7" id="KW-0479">Metal-binding</keyword>
<name>A0AAD8Y6V2_9STRA</name>
<keyword evidence="11" id="KW-1185">Reference proteome</keyword>
<keyword evidence="4" id="KW-0863">Zinc-finger</keyword>
<dbReference type="PROSITE" id="PS50305">
    <property type="entry name" value="SIRTUIN"/>
    <property type="match status" value="1"/>
</dbReference>
<dbReference type="CDD" id="cd02249">
    <property type="entry name" value="ZZ"/>
    <property type="match status" value="1"/>
</dbReference>
<sequence>HDNILIISSVVDSGSGSNRLNNNRSMFQIQGETFDKRLASVADLISQKKNIVVLCGAGISVSCGIPDFRSKDNGLYNNLNYQELGLTCAEDLFDLNAFSEDPRPFWKFVRTNNFASGKIAPSTSHLFLAWLDEQQMLLRIYTQNIDGLEQSAGVDEDKIVYAHGSFKGATCMKCKAKYQSSELRLMSKQEVPVCHRRIAKKGKISDNTAKTNSIEIPPERRSSRKRSSNNNSMAEEFYPPPVEQGCCGGIIKPNITFFGEKLESTISRRLEEDYKKADALIVMGTSLSVAPMSKLVGFLPDNVPRILINRDIVQVMKSSTQNYKKQDEFCLFDACLLGNCDAVTQAIKAKMSNRDAKSEYEHYHSGRLVTDNNNGTWLKNQPRESVLLFEGALLSAATKEEATLPAQNVVVHCDHCENEIKDQIFCCKICFDFDLCSLCYPKVKLTHADGKHEFTIEST</sequence>
<feature type="binding site" evidence="7">
    <location>
        <position position="247"/>
    </location>
    <ligand>
        <name>Zn(2+)</name>
        <dbReference type="ChEBI" id="CHEBI:29105"/>
    </ligand>
</feature>
<dbReference type="InterPro" id="IPR026590">
    <property type="entry name" value="Ssirtuin_cat_dom"/>
</dbReference>
<dbReference type="InterPro" id="IPR000433">
    <property type="entry name" value="Znf_ZZ"/>
</dbReference>
<dbReference type="Gene3D" id="3.30.1600.10">
    <property type="entry name" value="SIR2/SIRT2 'Small Domain"/>
    <property type="match status" value="1"/>
</dbReference>
<comment type="cofactor">
    <cofactor evidence="1">
        <name>Zn(2+)</name>
        <dbReference type="ChEBI" id="CHEBI:29105"/>
    </cofactor>
</comment>
<feature type="non-terminal residue" evidence="10">
    <location>
        <position position="1"/>
    </location>
</feature>
<dbReference type="Gene3D" id="3.40.50.1220">
    <property type="entry name" value="TPP-binding domain"/>
    <property type="match status" value="1"/>
</dbReference>
<dbReference type="InterPro" id="IPR003000">
    <property type="entry name" value="Sirtuin"/>
</dbReference>
<evidence type="ECO:0000256" key="3">
    <source>
        <dbReference type="ARBA" id="ARBA00022723"/>
    </source>
</evidence>
<evidence type="ECO:0000256" key="7">
    <source>
        <dbReference type="PROSITE-ProRule" id="PRU00236"/>
    </source>
</evidence>
<evidence type="ECO:0000256" key="5">
    <source>
        <dbReference type="ARBA" id="ARBA00022833"/>
    </source>
</evidence>
<evidence type="ECO:0000256" key="2">
    <source>
        <dbReference type="ARBA" id="ARBA00022679"/>
    </source>
</evidence>
<dbReference type="PANTHER" id="PTHR11085:SF9">
    <property type="entry name" value="NAD-DEPENDENT PROTEIN DEACETYLASE SIRTUIN-1"/>
    <property type="match status" value="1"/>
</dbReference>
<organism evidence="10 11">
    <name type="scientific">Skeletonema marinoi</name>
    <dbReference type="NCBI Taxonomy" id="267567"/>
    <lineage>
        <taxon>Eukaryota</taxon>
        <taxon>Sar</taxon>
        <taxon>Stramenopiles</taxon>
        <taxon>Ochrophyta</taxon>
        <taxon>Bacillariophyta</taxon>
        <taxon>Coscinodiscophyceae</taxon>
        <taxon>Thalassiosirophycidae</taxon>
        <taxon>Thalassiosirales</taxon>
        <taxon>Skeletonemataceae</taxon>
        <taxon>Skeletonema</taxon>
        <taxon>Skeletonema marinoi-dohrnii complex</taxon>
    </lineage>
</organism>
<gene>
    <name evidence="10" type="ORF">QTG54_009545</name>
</gene>
<dbReference type="PANTHER" id="PTHR11085">
    <property type="entry name" value="NAD-DEPENDENT PROTEIN DEACYLASE SIRTUIN-5, MITOCHONDRIAL-RELATED"/>
    <property type="match status" value="1"/>
</dbReference>
<dbReference type="Pfam" id="PF00569">
    <property type="entry name" value="ZZ"/>
    <property type="match status" value="1"/>
</dbReference>
<dbReference type="EMBL" id="JATAAI010000017">
    <property type="protein sequence ID" value="KAK1739786.1"/>
    <property type="molecule type" value="Genomic_DNA"/>
</dbReference>
<reference evidence="10" key="1">
    <citation type="submission" date="2023-06" db="EMBL/GenBank/DDBJ databases">
        <title>Survivors Of The Sea: Transcriptome response of Skeletonema marinoi to long-term dormancy.</title>
        <authorList>
            <person name="Pinder M.I.M."/>
            <person name="Kourtchenko O."/>
            <person name="Robertson E.K."/>
            <person name="Larsson T."/>
            <person name="Maumus F."/>
            <person name="Osuna-Cruz C.M."/>
            <person name="Vancaester E."/>
            <person name="Stenow R."/>
            <person name="Vandepoele K."/>
            <person name="Ploug H."/>
            <person name="Bruchert V."/>
            <person name="Godhe A."/>
            <person name="Topel M."/>
        </authorList>
    </citation>
    <scope>NUCLEOTIDE SEQUENCE</scope>
    <source>
        <strain evidence="10">R05AC</strain>
    </source>
</reference>
<dbReference type="InterPro" id="IPR029035">
    <property type="entry name" value="DHS-like_NAD/FAD-binding_dom"/>
</dbReference>
<evidence type="ECO:0000256" key="4">
    <source>
        <dbReference type="ARBA" id="ARBA00022771"/>
    </source>
</evidence>
<dbReference type="EC" id="2.3.1.286" evidence="10"/>
<keyword evidence="2 10" id="KW-0808">Transferase</keyword>
<feature type="active site" description="Proton acceptor" evidence="7">
    <location>
        <position position="163"/>
    </location>
</feature>
<dbReference type="GO" id="GO:0017136">
    <property type="term" value="F:histone deacetylase activity, NAD-dependent"/>
    <property type="evidence" value="ECO:0007669"/>
    <property type="project" value="TreeGrafter"/>
</dbReference>
<evidence type="ECO:0000313" key="10">
    <source>
        <dbReference type="EMBL" id="KAK1739786.1"/>
    </source>
</evidence>
<feature type="binding site" evidence="7">
    <location>
        <position position="171"/>
    </location>
    <ligand>
        <name>Zn(2+)</name>
        <dbReference type="ChEBI" id="CHEBI:29105"/>
    </ligand>
</feature>
<keyword evidence="5 7" id="KW-0862">Zinc</keyword>
<dbReference type="InterPro" id="IPR050134">
    <property type="entry name" value="NAD-dep_sirtuin_deacylases"/>
</dbReference>
<evidence type="ECO:0000259" key="9">
    <source>
        <dbReference type="PROSITE" id="PS50305"/>
    </source>
</evidence>
<dbReference type="InterPro" id="IPR026591">
    <property type="entry name" value="Sirtuin_cat_small_dom_sf"/>
</dbReference>
<evidence type="ECO:0000256" key="6">
    <source>
        <dbReference type="ARBA" id="ARBA00023027"/>
    </source>
</evidence>
<keyword evidence="10" id="KW-0012">Acyltransferase</keyword>
<dbReference type="Proteomes" id="UP001224775">
    <property type="component" value="Unassembled WGS sequence"/>
</dbReference>
<dbReference type="SUPFAM" id="SSF52467">
    <property type="entry name" value="DHS-like NAD/FAD-binding domain"/>
    <property type="match status" value="1"/>
</dbReference>
<feature type="domain" description="Deacetylase sirtuin-type" evidence="9">
    <location>
        <begin position="31"/>
        <end position="357"/>
    </location>
</feature>
<dbReference type="Gene3D" id="3.30.60.90">
    <property type="match status" value="1"/>
</dbReference>